<evidence type="ECO:0000313" key="1">
    <source>
        <dbReference type="EMBL" id="KAK1532224.1"/>
    </source>
</evidence>
<proteinExistence type="predicted"/>
<reference evidence="1 2" key="1">
    <citation type="submission" date="2016-10" db="EMBL/GenBank/DDBJ databases">
        <title>The genome sequence of Colletotrichum fioriniae PJ7.</title>
        <authorList>
            <person name="Baroncelli R."/>
        </authorList>
    </citation>
    <scope>NUCLEOTIDE SEQUENCE [LARGE SCALE GENOMIC DNA]</scope>
    <source>
        <strain evidence="1 2">IMI 309622</strain>
    </source>
</reference>
<dbReference type="Proteomes" id="UP001240678">
    <property type="component" value="Unassembled WGS sequence"/>
</dbReference>
<evidence type="ECO:0000313" key="2">
    <source>
        <dbReference type="Proteomes" id="UP001240678"/>
    </source>
</evidence>
<sequence>MCIMAQAMVRISLANGSERPEKCRTVLLMLVLVSWCSWVLGFPPLAGGVHERCHLMQGTPLFPSHKAILFWTTDVDFFFSWKISVIFSFSFSSLRTLSSGSSILCEILRGK</sequence>
<gene>
    <name evidence="1" type="ORF">CCOS01_04207</name>
</gene>
<keyword evidence="2" id="KW-1185">Reference proteome</keyword>
<dbReference type="EMBL" id="MOOE01000004">
    <property type="protein sequence ID" value="KAK1532224.1"/>
    <property type="molecule type" value="Genomic_DNA"/>
</dbReference>
<accession>A0AAI9Z3D5</accession>
<name>A0AAI9Z3D5_9PEZI</name>
<dbReference type="GeneID" id="85335936"/>
<protein>
    <submittedName>
        <fullName evidence="1">Uncharacterized protein</fullName>
    </submittedName>
</protein>
<dbReference type="RefSeq" id="XP_060316347.1">
    <property type="nucleotide sequence ID" value="XM_060452389.1"/>
</dbReference>
<organism evidence="1 2">
    <name type="scientific">Colletotrichum costaricense</name>
    <dbReference type="NCBI Taxonomy" id="1209916"/>
    <lineage>
        <taxon>Eukaryota</taxon>
        <taxon>Fungi</taxon>
        <taxon>Dikarya</taxon>
        <taxon>Ascomycota</taxon>
        <taxon>Pezizomycotina</taxon>
        <taxon>Sordariomycetes</taxon>
        <taxon>Hypocreomycetidae</taxon>
        <taxon>Glomerellales</taxon>
        <taxon>Glomerellaceae</taxon>
        <taxon>Colletotrichum</taxon>
        <taxon>Colletotrichum acutatum species complex</taxon>
    </lineage>
</organism>
<comment type="caution">
    <text evidence="1">The sequence shown here is derived from an EMBL/GenBank/DDBJ whole genome shotgun (WGS) entry which is preliminary data.</text>
</comment>
<dbReference type="AlphaFoldDB" id="A0AAI9Z3D5"/>